<sequence>MVTFCPGCWSGAAFDSIIQGERYTFRLAGHYNGGLLIADIETGSLWSPFTGKALHGPLKGTTLARLPLYLTTWSEWLNEHPTSLVLYASMIYKQRTYYTRIKKVLLNLLRSLRVVRGKMLYKSLLQQIDERLPANQLVLGVEINGIAKAYPLSALDKTKSVINDTLGNHKIVIFHKPETWTAIAFSRQLGNEVLVFDRTEDGKIIDRNTLSYWN</sequence>
<comment type="caution">
    <text evidence="1">The sequence shown here is derived from an EMBL/GenBank/DDBJ whole genome shotgun (WGS) entry which is preliminary data.</text>
</comment>
<evidence type="ECO:0000313" key="1">
    <source>
        <dbReference type="EMBL" id="OAD23315.1"/>
    </source>
</evidence>
<dbReference type="Pfam" id="PF11376">
    <property type="entry name" value="DUF3179"/>
    <property type="match status" value="1"/>
</dbReference>
<reference evidence="1 2" key="1">
    <citation type="submission" date="2016-05" db="EMBL/GenBank/DDBJ databases">
        <title>Single-cell genome of chain-forming Candidatus Thiomargarita nelsonii and comparison to other large sulfur-oxidizing bacteria.</title>
        <authorList>
            <person name="Winkel M."/>
            <person name="Salman V."/>
            <person name="Woyke T."/>
            <person name="Schulz-Vogt H."/>
            <person name="Richter M."/>
            <person name="Flood B."/>
            <person name="Bailey J."/>
            <person name="Amann R."/>
            <person name="Mussmann M."/>
        </authorList>
    </citation>
    <scope>NUCLEOTIDE SEQUENCE [LARGE SCALE GENOMIC DNA]</scope>
    <source>
        <strain evidence="1 2">THI036</strain>
    </source>
</reference>
<protein>
    <recommendedName>
        <fullName evidence="3">DUF3179 domain-containing protein</fullName>
    </recommendedName>
</protein>
<evidence type="ECO:0008006" key="3">
    <source>
        <dbReference type="Google" id="ProtNLM"/>
    </source>
</evidence>
<accession>A0A176S5M7</accession>
<keyword evidence="2" id="KW-1185">Reference proteome</keyword>
<gene>
    <name evidence="1" type="ORF">THIOM_000857</name>
</gene>
<proteinExistence type="predicted"/>
<dbReference type="InterPro" id="IPR021516">
    <property type="entry name" value="DUF3179"/>
</dbReference>
<dbReference type="Proteomes" id="UP000076962">
    <property type="component" value="Unassembled WGS sequence"/>
</dbReference>
<dbReference type="AlphaFoldDB" id="A0A176S5M7"/>
<name>A0A176S5M7_9GAMM</name>
<dbReference type="EMBL" id="LUTY01000434">
    <property type="protein sequence ID" value="OAD23315.1"/>
    <property type="molecule type" value="Genomic_DNA"/>
</dbReference>
<organism evidence="1 2">
    <name type="scientific">Candidatus Thiomargarita nelsonii</name>
    <dbReference type="NCBI Taxonomy" id="1003181"/>
    <lineage>
        <taxon>Bacteria</taxon>
        <taxon>Pseudomonadati</taxon>
        <taxon>Pseudomonadota</taxon>
        <taxon>Gammaproteobacteria</taxon>
        <taxon>Thiotrichales</taxon>
        <taxon>Thiotrichaceae</taxon>
        <taxon>Thiomargarita</taxon>
    </lineage>
</organism>
<evidence type="ECO:0000313" key="2">
    <source>
        <dbReference type="Proteomes" id="UP000076962"/>
    </source>
</evidence>